<evidence type="ECO:0000313" key="2">
    <source>
        <dbReference type="Proteomes" id="UP000800038"/>
    </source>
</evidence>
<gene>
    <name evidence="1" type="ORF">EJ02DRAFT_310130</name>
</gene>
<organism evidence="1 2">
    <name type="scientific">Clathrospora elynae</name>
    <dbReference type="NCBI Taxonomy" id="706981"/>
    <lineage>
        <taxon>Eukaryota</taxon>
        <taxon>Fungi</taxon>
        <taxon>Dikarya</taxon>
        <taxon>Ascomycota</taxon>
        <taxon>Pezizomycotina</taxon>
        <taxon>Dothideomycetes</taxon>
        <taxon>Pleosporomycetidae</taxon>
        <taxon>Pleosporales</taxon>
        <taxon>Diademaceae</taxon>
        <taxon>Clathrospora</taxon>
    </lineage>
</organism>
<keyword evidence="2" id="KW-1185">Reference proteome</keyword>
<evidence type="ECO:0000313" key="1">
    <source>
        <dbReference type="EMBL" id="KAF1937303.1"/>
    </source>
</evidence>
<protein>
    <submittedName>
        <fullName evidence="1">Uncharacterized protein</fullName>
    </submittedName>
</protein>
<sequence>MLAREVHWMGEGGIEAALSRNRCDVLISQTLCVTLQIFAAKAGSLVISVPVGV</sequence>
<accession>A0A6A5SBI2</accession>
<dbReference type="Proteomes" id="UP000800038">
    <property type="component" value="Unassembled WGS sequence"/>
</dbReference>
<dbReference type="EMBL" id="ML976144">
    <property type="protein sequence ID" value="KAF1937303.1"/>
    <property type="molecule type" value="Genomic_DNA"/>
</dbReference>
<reference evidence="1" key="1">
    <citation type="journal article" date="2020" name="Stud. Mycol.">
        <title>101 Dothideomycetes genomes: a test case for predicting lifestyles and emergence of pathogens.</title>
        <authorList>
            <person name="Haridas S."/>
            <person name="Albert R."/>
            <person name="Binder M."/>
            <person name="Bloem J."/>
            <person name="Labutti K."/>
            <person name="Salamov A."/>
            <person name="Andreopoulos B."/>
            <person name="Baker S."/>
            <person name="Barry K."/>
            <person name="Bills G."/>
            <person name="Bluhm B."/>
            <person name="Cannon C."/>
            <person name="Castanera R."/>
            <person name="Culley D."/>
            <person name="Daum C."/>
            <person name="Ezra D."/>
            <person name="Gonzalez J."/>
            <person name="Henrissat B."/>
            <person name="Kuo A."/>
            <person name="Liang C."/>
            <person name="Lipzen A."/>
            <person name="Lutzoni F."/>
            <person name="Magnuson J."/>
            <person name="Mondo S."/>
            <person name="Nolan M."/>
            <person name="Ohm R."/>
            <person name="Pangilinan J."/>
            <person name="Park H.-J."/>
            <person name="Ramirez L."/>
            <person name="Alfaro M."/>
            <person name="Sun H."/>
            <person name="Tritt A."/>
            <person name="Yoshinaga Y."/>
            <person name="Zwiers L.-H."/>
            <person name="Turgeon B."/>
            <person name="Goodwin S."/>
            <person name="Spatafora J."/>
            <person name="Crous P."/>
            <person name="Grigoriev I."/>
        </authorList>
    </citation>
    <scope>NUCLEOTIDE SEQUENCE</scope>
    <source>
        <strain evidence="1">CBS 161.51</strain>
    </source>
</reference>
<name>A0A6A5SBI2_9PLEO</name>
<dbReference type="OrthoDB" id="566138at2759"/>
<proteinExistence type="predicted"/>
<dbReference type="AlphaFoldDB" id="A0A6A5SBI2"/>
<feature type="non-terminal residue" evidence="1">
    <location>
        <position position="53"/>
    </location>
</feature>